<sequence length="377" mass="40793">MADETVSVLHVIVDLEVGGAERALVNLVTSEKDPGIRHHVMCLRIGGAFSDQVRDSGVPLIVAGGEGLRAAPHWIGSIRRQIRTLQPDIVHGWMYYANLFCFAALRFPWPIGVDRYPKLVWGIRCSDMDMDRYPPNLRRAIRLGALCSRGVDSIIANSFAGLGVHVNAGYASRKFGVIPNGFNADLFRPDSETRSTARIEDFKVGPDDVVALTVARVDPMKDFASLTAAARISKKARFYAAGLGTDALPEQTALKGLGRRSDVARLLNGADILVSSSAYGEGMSNSIGEAMACGIPVVATDVGDAARMLTDGEDHEPAGIVVPRRDPTAIANAVERLAADRSMREAMGKAGRQRILDLYSLSTCHDQYARLYRSLVS</sequence>
<dbReference type="SUPFAM" id="SSF53756">
    <property type="entry name" value="UDP-Glycosyltransferase/glycogen phosphorylase"/>
    <property type="match status" value="1"/>
</dbReference>
<evidence type="ECO:0000259" key="1">
    <source>
        <dbReference type="Pfam" id="PF13439"/>
    </source>
</evidence>
<evidence type="ECO:0000313" key="2">
    <source>
        <dbReference type="EMBL" id="NMM43068.1"/>
    </source>
</evidence>
<dbReference type="Gene3D" id="3.40.50.2000">
    <property type="entry name" value="Glycogen Phosphorylase B"/>
    <property type="match status" value="2"/>
</dbReference>
<gene>
    <name evidence="2" type="ORF">HH303_01165</name>
</gene>
<dbReference type="InterPro" id="IPR028098">
    <property type="entry name" value="Glyco_trans_4-like_N"/>
</dbReference>
<proteinExistence type="predicted"/>
<feature type="domain" description="Glycosyltransferase subfamily 4-like N-terminal" evidence="1">
    <location>
        <begin position="17"/>
        <end position="185"/>
    </location>
</feature>
<dbReference type="Pfam" id="PF13439">
    <property type="entry name" value="Glyco_transf_4"/>
    <property type="match status" value="1"/>
</dbReference>
<dbReference type="Pfam" id="PF13692">
    <property type="entry name" value="Glyco_trans_1_4"/>
    <property type="match status" value="1"/>
</dbReference>
<dbReference type="EMBL" id="JABBNT010000001">
    <property type="protein sequence ID" value="NMM43068.1"/>
    <property type="molecule type" value="Genomic_DNA"/>
</dbReference>
<organism evidence="2 3">
    <name type="scientific">Pacificispira spongiicola</name>
    <dbReference type="NCBI Taxonomy" id="2729598"/>
    <lineage>
        <taxon>Bacteria</taxon>
        <taxon>Pseudomonadati</taxon>
        <taxon>Pseudomonadota</taxon>
        <taxon>Alphaproteobacteria</taxon>
        <taxon>Rhodospirillales</taxon>
        <taxon>Rhodospirillaceae</taxon>
        <taxon>Pacificispira</taxon>
    </lineage>
</organism>
<comment type="caution">
    <text evidence="2">The sequence shown here is derived from an EMBL/GenBank/DDBJ whole genome shotgun (WGS) entry which is preliminary data.</text>
</comment>
<keyword evidence="2" id="KW-0808">Transferase</keyword>
<dbReference type="PANTHER" id="PTHR12526">
    <property type="entry name" value="GLYCOSYLTRANSFERASE"/>
    <property type="match status" value="1"/>
</dbReference>
<evidence type="ECO:0000313" key="3">
    <source>
        <dbReference type="Proteomes" id="UP000539372"/>
    </source>
</evidence>
<dbReference type="Proteomes" id="UP000539372">
    <property type="component" value="Unassembled WGS sequence"/>
</dbReference>
<name>A0A7Y0DX23_9PROT</name>
<dbReference type="RefSeq" id="WP_169623375.1">
    <property type="nucleotide sequence ID" value="NZ_JABBNT010000001.1"/>
</dbReference>
<keyword evidence="3" id="KW-1185">Reference proteome</keyword>
<dbReference type="GO" id="GO:0016757">
    <property type="term" value="F:glycosyltransferase activity"/>
    <property type="evidence" value="ECO:0007669"/>
    <property type="project" value="UniProtKB-ARBA"/>
</dbReference>
<protein>
    <submittedName>
        <fullName evidence="2">Glycosyltransferase</fullName>
    </submittedName>
</protein>
<reference evidence="2 3" key="1">
    <citation type="submission" date="2020-04" db="EMBL/GenBank/DDBJ databases">
        <title>Rhodospirillaceae bacterium KN72 isolated from deep sea.</title>
        <authorList>
            <person name="Zhang D.-C."/>
        </authorList>
    </citation>
    <scope>NUCLEOTIDE SEQUENCE [LARGE SCALE GENOMIC DNA]</scope>
    <source>
        <strain evidence="2 3">KN72</strain>
    </source>
</reference>
<accession>A0A7Y0DX23</accession>
<dbReference type="AlphaFoldDB" id="A0A7Y0DX23"/>